<accession>A0A1I0ZBR4</accession>
<dbReference type="OrthoDB" id="4369409at2"/>
<dbReference type="InterPro" id="IPR005097">
    <property type="entry name" value="Sacchrp_dh_NADP-bd"/>
</dbReference>
<keyword evidence="5" id="KW-1185">Reference proteome</keyword>
<evidence type="ECO:0000256" key="1">
    <source>
        <dbReference type="SAM" id="MobiDB-lite"/>
    </source>
</evidence>
<reference evidence="4 5" key="1">
    <citation type="submission" date="2016-10" db="EMBL/GenBank/DDBJ databases">
        <authorList>
            <person name="de Groot N.N."/>
        </authorList>
    </citation>
    <scope>NUCLEOTIDE SEQUENCE [LARGE SCALE GENOMIC DNA]</scope>
    <source>
        <strain evidence="4 5">CGMCC 4.6945</strain>
    </source>
</reference>
<evidence type="ECO:0000313" key="4">
    <source>
        <dbReference type="EMBL" id="SFB22842.1"/>
    </source>
</evidence>
<gene>
    <name evidence="4" type="ORF">SAMN05421867_11099</name>
</gene>
<keyword evidence="2" id="KW-0812">Transmembrane</keyword>
<dbReference type="SUPFAM" id="SSF51735">
    <property type="entry name" value="NAD(P)-binding Rossmann-fold domains"/>
    <property type="match status" value="1"/>
</dbReference>
<protein>
    <submittedName>
        <fullName evidence="4">Uncharacterized conserved protein</fullName>
    </submittedName>
</protein>
<dbReference type="InterPro" id="IPR051276">
    <property type="entry name" value="Saccharopine_DH-like_oxidrdct"/>
</dbReference>
<feature type="domain" description="Saccharopine dehydrogenase NADP binding" evidence="3">
    <location>
        <begin position="11"/>
        <end position="127"/>
    </location>
</feature>
<feature type="transmembrane region" description="Helical" evidence="2">
    <location>
        <begin position="277"/>
        <end position="300"/>
    </location>
</feature>
<dbReference type="Proteomes" id="UP000199012">
    <property type="component" value="Unassembled WGS sequence"/>
</dbReference>
<name>A0A1I0ZBR4_9CELL</name>
<keyword evidence="2" id="KW-1133">Transmembrane helix</keyword>
<sequence length="408" mass="42139">MGDDARDHDLVLLGASGFVGRLVAAHVARHAPPGLRVALAGRSAERLAQVRGTLPPPAQDWPALVVDVGDDAALARLARATRVLVTTVGPYARHGLPVVAACAAAGTHYADLTGEAPFVRAAADATDAVARTTGARLVHACGWDSVPSDLSVLLLHEAARADGASGLTDVTVLVAAKGGFSGGTVASMRGVLDASRANPAAARLTRDPYALSPDRAAEPPVAQPPDHARPGLRRGRWTAPFLMASFNTRVVRRSNALTGWAYGRGLRYAERMDTGRGFAGAAGAVGVTLGLGALVGALSLPPIRPLVDRLLPAPGDGPDEATRTAGWFRHHLLATTQDGSTYAGRVAGHGDPGYAATAVMLGQTALALALDEARLPDRAGSLTPATALGTVLVGRLREHGHRYDTRRL</sequence>
<proteinExistence type="predicted"/>
<dbReference type="EMBL" id="FOKA01000010">
    <property type="protein sequence ID" value="SFB22842.1"/>
    <property type="molecule type" value="Genomic_DNA"/>
</dbReference>
<dbReference type="GO" id="GO:0009247">
    <property type="term" value="P:glycolipid biosynthetic process"/>
    <property type="evidence" value="ECO:0007669"/>
    <property type="project" value="TreeGrafter"/>
</dbReference>
<dbReference type="AlphaFoldDB" id="A0A1I0ZBR4"/>
<feature type="region of interest" description="Disordered" evidence="1">
    <location>
        <begin position="209"/>
        <end position="233"/>
    </location>
</feature>
<keyword evidence="2" id="KW-0472">Membrane</keyword>
<evidence type="ECO:0000313" key="5">
    <source>
        <dbReference type="Proteomes" id="UP000199012"/>
    </source>
</evidence>
<dbReference type="Gene3D" id="3.40.50.720">
    <property type="entry name" value="NAD(P)-binding Rossmann-like Domain"/>
    <property type="match status" value="1"/>
</dbReference>
<dbReference type="RefSeq" id="WP_090033378.1">
    <property type="nucleotide sequence ID" value="NZ_BONM01000039.1"/>
</dbReference>
<dbReference type="PANTHER" id="PTHR12286">
    <property type="entry name" value="SACCHAROPINE DEHYDROGENASE-LIKE OXIDOREDUCTASE"/>
    <property type="match status" value="1"/>
</dbReference>
<organism evidence="4 5">
    <name type="scientific">Cellulomonas marina</name>
    <dbReference type="NCBI Taxonomy" id="988821"/>
    <lineage>
        <taxon>Bacteria</taxon>
        <taxon>Bacillati</taxon>
        <taxon>Actinomycetota</taxon>
        <taxon>Actinomycetes</taxon>
        <taxon>Micrococcales</taxon>
        <taxon>Cellulomonadaceae</taxon>
        <taxon>Cellulomonas</taxon>
    </lineage>
</organism>
<evidence type="ECO:0000259" key="3">
    <source>
        <dbReference type="Pfam" id="PF03435"/>
    </source>
</evidence>
<evidence type="ECO:0000256" key="2">
    <source>
        <dbReference type="SAM" id="Phobius"/>
    </source>
</evidence>
<dbReference type="PANTHER" id="PTHR12286:SF5">
    <property type="entry name" value="SACCHAROPINE DEHYDROGENASE-LIKE OXIDOREDUCTASE"/>
    <property type="match status" value="1"/>
</dbReference>
<dbReference type="STRING" id="988821.SAMN05421867_11099"/>
<dbReference type="GO" id="GO:0005886">
    <property type="term" value="C:plasma membrane"/>
    <property type="evidence" value="ECO:0007669"/>
    <property type="project" value="TreeGrafter"/>
</dbReference>
<dbReference type="InterPro" id="IPR036291">
    <property type="entry name" value="NAD(P)-bd_dom_sf"/>
</dbReference>
<dbReference type="Pfam" id="PF03435">
    <property type="entry name" value="Sacchrp_dh_NADP"/>
    <property type="match status" value="1"/>
</dbReference>